<dbReference type="AlphaFoldDB" id="A0A4Y2DH94"/>
<evidence type="ECO:0000313" key="1">
    <source>
        <dbReference type="EMBL" id="GBM14955.1"/>
    </source>
</evidence>
<name>A0A4Y2DH94_ARAVE</name>
<protein>
    <submittedName>
        <fullName evidence="1">Uncharacterized protein</fullName>
    </submittedName>
</protein>
<proteinExistence type="predicted"/>
<comment type="caution">
    <text evidence="1">The sequence shown here is derived from an EMBL/GenBank/DDBJ whole genome shotgun (WGS) entry which is preliminary data.</text>
</comment>
<evidence type="ECO:0000313" key="2">
    <source>
        <dbReference type="Proteomes" id="UP000499080"/>
    </source>
</evidence>
<reference evidence="1 2" key="1">
    <citation type="journal article" date="2019" name="Sci. Rep.">
        <title>Orb-weaving spider Araneus ventricosus genome elucidates the spidroin gene catalogue.</title>
        <authorList>
            <person name="Kono N."/>
            <person name="Nakamura H."/>
            <person name="Ohtoshi R."/>
            <person name="Moran D.A.P."/>
            <person name="Shinohara A."/>
            <person name="Yoshida Y."/>
            <person name="Fujiwara M."/>
            <person name="Mori M."/>
            <person name="Tomita M."/>
            <person name="Arakawa K."/>
        </authorList>
    </citation>
    <scope>NUCLEOTIDE SEQUENCE [LARGE SCALE GENOMIC DNA]</scope>
</reference>
<keyword evidence="2" id="KW-1185">Reference proteome</keyword>
<dbReference type="Proteomes" id="UP000499080">
    <property type="component" value="Unassembled WGS sequence"/>
</dbReference>
<sequence>MWVIPAELISRDCERVRRLLLFLADRKSDRSWRSATSLQHNVSLQANAGAALIRDEELSPPGRSKWIGGLAEFCAATSSCLVSDWKMKRAKLLWTGTGIA</sequence>
<gene>
    <name evidence="1" type="ORF">AVEN_116602_1</name>
</gene>
<organism evidence="1 2">
    <name type="scientific">Araneus ventricosus</name>
    <name type="common">Orbweaver spider</name>
    <name type="synonym">Epeira ventricosa</name>
    <dbReference type="NCBI Taxonomy" id="182803"/>
    <lineage>
        <taxon>Eukaryota</taxon>
        <taxon>Metazoa</taxon>
        <taxon>Ecdysozoa</taxon>
        <taxon>Arthropoda</taxon>
        <taxon>Chelicerata</taxon>
        <taxon>Arachnida</taxon>
        <taxon>Araneae</taxon>
        <taxon>Araneomorphae</taxon>
        <taxon>Entelegynae</taxon>
        <taxon>Araneoidea</taxon>
        <taxon>Araneidae</taxon>
        <taxon>Araneus</taxon>
    </lineage>
</organism>
<dbReference type="EMBL" id="BGPR01000352">
    <property type="protein sequence ID" value="GBM14955.1"/>
    <property type="molecule type" value="Genomic_DNA"/>
</dbReference>
<accession>A0A4Y2DH94</accession>